<dbReference type="InterPro" id="IPR000664">
    <property type="entry name" value="Lethal2_giant"/>
</dbReference>
<dbReference type="InterPro" id="IPR015943">
    <property type="entry name" value="WD40/YVTN_repeat-like_dom_sf"/>
</dbReference>
<dbReference type="EMBL" id="CACRXK020010433">
    <property type="protein sequence ID" value="CAB4019390.1"/>
    <property type="molecule type" value="Genomic_DNA"/>
</dbReference>
<dbReference type="Pfam" id="PF08366">
    <property type="entry name" value="LLGL"/>
    <property type="match status" value="1"/>
</dbReference>
<dbReference type="GO" id="GO:0045159">
    <property type="term" value="F:myosin II binding"/>
    <property type="evidence" value="ECO:0007669"/>
    <property type="project" value="TreeGrafter"/>
</dbReference>
<sequence>MPRASYGDRHCISVICGDSTQATFDFTSRVVDFFIIFDKHDKSKPRCLAVLCEHEFVVIDLLKENGYPTFSSPYLSCLHSSPITCSQHVHNCPDDLWNLLKEAGKDQLGSSYPPEDWPITGGRSLLSRSNQHDILLTGHEDGSVRFWDVSSLDMSPLYTVQTSKFFSGDHEPPEQIDGEDEGWPHLRKVGLYDPFCDDQRLGVQKIYFDAAEKILVVGGHGGQVIVLDINNEEKNIEIQLIDINLVKEYEYFNWKGPGPLTPKTGAIKVSKGFKPSMIVQITPASCITAVALKTKWGLLAAGSTHGFFLLDYVQKVPITHRCTMSPDDMGSEGGTLVRRRTFKESLRRSFRRLRSGRRSGRRRHSSRSGKDGAQHSPTGEEAPVQRLIDESSKIGEGYQGLVRCLYMVDTFLKDGMHHGPSLWVGTNSGHIYPYTIELPPDGQRRSHSVQAYPKKPEIHLKHNAPVITMFVVDKDGNPVQEDLIESAQEKAADMSGNHSMIICSEEQFKVLSLPQLRVKHKEKLTAIDGSKVRKLGVISLRNPQGDSDETYYCLGCLNNQGDLNVFALPSLRQQLKVNCIKREDLLGIQSLLFTRLGQGFYLRSPSELQRFTLASSQELRPECVLNLPGMRGQDSEEEKDSSPDREERSADGEDNANIGGRNTRESNEDISETRQQTTVVQHDHSDGNVVQGEQVVKSARYTSTKSQKTTTTVVKTSQSSRVLTNGDHTEENRRGRSSSASSSDGEGTTFKAPGKSHKKEGHLGGEITAHY</sequence>
<evidence type="ECO:0000313" key="14">
    <source>
        <dbReference type="Proteomes" id="UP001152795"/>
    </source>
</evidence>
<keyword evidence="14" id="KW-1185">Reference proteome</keyword>
<comment type="subcellular location">
    <subcellularLocation>
        <location evidence="2">Cytoplasm</location>
    </subcellularLocation>
    <subcellularLocation>
        <location evidence="1">Endomembrane system</location>
    </subcellularLocation>
</comment>
<proteinExistence type="inferred from homology"/>
<evidence type="ECO:0000256" key="6">
    <source>
        <dbReference type="ARBA" id="ARBA00022553"/>
    </source>
</evidence>
<accession>A0A6S7IR85</accession>
<evidence type="ECO:0000259" key="12">
    <source>
        <dbReference type="Pfam" id="PF08596"/>
    </source>
</evidence>
<dbReference type="GO" id="GO:0032878">
    <property type="term" value="P:regulation of establishment or maintenance of cell polarity"/>
    <property type="evidence" value="ECO:0007669"/>
    <property type="project" value="TreeGrafter"/>
</dbReference>
<dbReference type="Gene3D" id="2.130.10.10">
    <property type="entry name" value="YVTN repeat-like/Quinoprotein amine dehydrogenase"/>
    <property type="match status" value="1"/>
</dbReference>
<dbReference type="AlphaFoldDB" id="A0A6S7IR85"/>
<dbReference type="GO" id="GO:0030866">
    <property type="term" value="P:cortical actin cytoskeleton organization"/>
    <property type="evidence" value="ECO:0007669"/>
    <property type="project" value="TreeGrafter"/>
</dbReference>
<evidence type="ECO:0000256" key="9">
    <source>
        <dbReference type="ARBA" id="ARBA00023136"/>
    </source>
</evidence>
<keyword evidence="9" id="KW-0472">Membrane</keyword>
<dbReference type="GO" id="GO:0012505">
    <property type="term" value="C:endomembrane system"/>
    <property type="evidence" value="ECO:0007669"/>
    <property type="project" value="UniProtKB-SubCell"/>
</dbReference>
<dbReference type="GO" id="GO:0008593">
    <property type="term" value="P:regulation of Notch signaling pathway"/>
    <property type="evidence" value="ECO:0007669"/>
    <property type="project" value="TreeGrafter"/>
</dbReference>
<dbReference type="PANTHER" id="PTHR10241">
    <property type="entry name" value="LETHAL 2 GIANT LARVAE PROTEIN"/>
    <property type="match status" value="1"/>
</dbReference>
<evidence type="ECO:0000256" key="5">
    <source>
        <dbReference type="ARBA" id="ARBA00022490"/>
    </source>
</evidence>
<evidence type="ECO:0000256" key="3">
    <source>
        <dbReference type="ARBA" id="ARBA00008070"/>
    </source>
</evidence>
<dbReference type="PRINTS" id="PR00962">
    <property type="entry name" value="LETHAL2GIANT"/>
</dbReference>
<evidence type="ECO:0000256" key="10">
    <source>
        <dbReference type="SAM" id="MobiDB-lite"/>
    </source>
</evidence>
<feature type="compositionally biased region" description="Low complexity" evidence="10">
    <location>
        <begin position="737"/>
        <end position="747"/>
    </location>
</feature>
<gene>
    <name evidence="13" type="ORF">PACLA_8A042553</name>
</gene>
<evidence type="ECO:0000256" key="8">
    <source>
        <dbReference type="ARBA" id="ARBA00022737"/>
    </source>
</evidence>
<feature type="compositionally biased region" description="Low complexity" evidence="10">
    <location>
        <begin position="702"/>
        <end position="720"/>
    </location>
</feature>
<dbReference type="OrthoDB" id="19944at2759"/>
<dbReference type="SUPFAM" id="SSF50978">
    <property type="entry name" value="WD40 repeat-like"/>
    <property type="match status" value="1"/>
</dbReference>
<reference evidence="13" key="1">
    <citation type="submission" date="2020-04" db="EMBL/GenBank/DDBJ databases">
        <authorList>
            <person name="Alioto T."/>
            <person name="Alioto T."/>
            <person name="Gomez Garrido J."/>
        </authorList>
    </citation>
    <scope>NUCLEOTIDE SEQUENCE</scope>
    <source>
        <strain evidence="13">A484AB</strain>
    </source>
</reference>
<feature type="domain" description="Lethal giant larvae homologue 2" evidence="11">
    <location>
        <begin position="1"/>
        <end position="65"/>
    </location>
</feature>
<evidence type="ECO:0000313" key="13">
    <source>
        <dbReference type="EMBL" id="CAB4019390.1"/>
    </source>
</evidence>
<organism evidence="13 14">
    <name type="scientific">Paramuricea clavata</name>
    <name type="common">Red gorgonian</name>
    <name type="synonym">Violescent sea-whip</name>
    <dbReference type="NCBI Taxonomy" id="317549"/>
    <lineage>
        <taxon>Eukaryota</taxon>
        <taxon>Metazoa</taxon>
        <taxon>Cnidaria</taxon>
        <taxon>Anthozoa</taxon>
        <taxon>Octocorallia</taxon>
        <taxon>Malacalcyonacea</taxon>
        <taxon>Plexauridae</taxon>
        <taxon>Paramuricea</taxon>
    </lineage>
</organism>
<protein>
    <submittedName>
        <fullName evidence="13">Lethal(2) giant larvae homolog 1</fullName>
    </submittedName>
</protein>
<feature type="region of interest" description="Disordered" evidence="10">
    <location>
        <begin position="348"/>
        <end position="386"/>
    </location>
</feature>
<evidence type="ECO:0000256" key="1">
    <source>
        <dbReference type="ARBA" id="ARBA00004308"/>
    </source>
</evidence>
<dbReference type="Pfam" id="PF08596">
    <property type="entry name" value="Lgl_C"/>
    <property type="match status" value="1"/>
</dbReference>
<dbReference type="GO" id="GO:0005886">
    <property type="term" value="C:plasma membrane"/>
    <property type="evidence" value="ECO:0007669"/>
    <property type="project" value="TreeGrafter"/>
</dbReference>
<dbReference type="GO" id="GO:0006893">
    <property type="term" value="P:Golgi to plasma membrane transport"/>
    <property type="evidence" value="ECO:0007669"/>
    <property type="project" value="TreeGrafter"/>
</dbReference>
<dbReference type="GO" id="GO:0030864">
    <property type="term" value="C:cortical actin cytoskeleton"/>
    <property type="evidence" value="ECO:0007669"/>
    <property type="project" value="TreeGrafter"/>
</dbReference>
<keyword evidence="7" id="KW-0853">WD repeat</keyword>
<name>A0A6S7IR85_PARCT</name>
<dbReference type="GO" id="GO:0006887">
    <property type="term" value="P:exocytosis"/>
    <property type="evidence" value="ECO:0007669"/>
    <property type="project" value="UniProtKB-KW"/>
</dbReference>
<dbReference type="GO" id="GO:0019905">
    <property type="term" value="F:syntaxin binding"/>
    <property type="evidence" value="ECO:0007669"/>
    <property type="project" value="TreeGrafter"/>
</dbReference>
<dbReference type="PROSITE" id="PS50082">
    <property type="entry name" value="WD_REPEATS_2"/>
    <property type="match status" value="1"/>
</dbReference>
<feature type="compositionally biased region" description="Basic residues" evidence="10">
    <location>
        <begin position="348"/>
        <end position="367"/>
    </location>
</feature>
<dbReference type="InterPro" id="IPR036322">
    <property type="entry name" value="WD40_repeat_dom_sf"/>
</dbReference>
<feature type="domain" description="Lethal giant larvae (Lgl)-like C-terminal" evidence="12">
    <location>
        <begin position="416"/>
        <end position="618"/>
    </location>
</feature>
<comment type="similarity">
    <text evidence="3">Belongs to the WD repeat L(2)GL family.</text>
</comment>
<keyword evidence="6" id="KW-0597">Phosphoprotein</keyword>
<evidence type="ECO:0000256" key="2">
    <source>
        <dbReference type="ARBA" id="ARBA00004496"/>
    </source>
</evidence>
<dbReference type="GO" id="GO:0051294">
    <property type="term" value="P:establishment of spindle orientation"/>
    <property type="evidence" value="ECO:0007669"/>
    <property type="project" value="TreeGrafter"/>
</dbReference>
<evidence type="ECO:0000256" key="4">
    <source>
        <dbReference type="ARBA" id="ARBA00022483"/>
    </source>
</evidence>
<keyword evidence="4" id="KW-0268">Exocytosis</keyword>
<dbReference type="InterPro" id="IPR013905">
    <property type="entry name" value="Lgl_C_dom"/>
</dbReference>
<keyword evidence="5" id="KW-0963">Cytoplasm</keyword>
<comment type="caution">
    <text evidence="13">The sequence shown here is derived from an EMBL/GenBank/DDBJ whole genome shotgun (WGS) entry which is preliminary data.</text>
</comment>
<feature type="region of interest" description="Disordered" evidence="10">
    <location>
        <begin position="625"/>
        <end position="771"/>
    </location>
</feature>
<dbReference type="InterPro" id="IPR001680">
    <property type="entry name" value="WD40_rpt"/>
</dbReference>
<evidence type="ECO:0000256" key="7">
    <source>
        <dbReference type="ARBA" id="ARBA00022574"/>
    </source>
</evidence>
<dbReference type="InterPro" id="IPR013577">
    <property type="entry name" value="LLGL2"/>
</dbReference>
<evidence type="ECO:0000259" key="11">
    <source>
        <dbReference type="Pfam" id="PF08366"/>
    </source>
</evidence>
<feature type="compositionally biased region" description="Basic and acidic residues" evidence="10">
    <location>
        <begin position="640"/>
        <end position="651"/>
    </location>
</feature>
<dbReference type="PANTHER" id="PTHR10241:SF29">
    <property type="entry name" value="LETHAL(2) GIANT LARVAE PROTEIN"/>
    <property type="match status" value="1"/>
</dbReference>
<keyword evidence="8" id="KW-0677">Repeat</keyword>
<dbReference type="GO" id="GO:0005096">
    <property type="term" value="F:GTPase activator activity"/>
    <property type="evidence" value="ECO:0007669"/>
    <property type="project" value="TreeGrafter"/>
</dbReference>
<dbReference type="Proteomes" id="UP001152795">
    <property type="component" value="Unassembled WGS sequence"/>
</dbReference>